<evidence type="ECO:0000313" key="7">
    <source>
        <dbReference type="EMBL" id="EEG76380.1"/>
    </source>
</evidence>
<keyword evidence="8" id="KW-1185">Reference proteome</keyword>
<keyword evidence="5" id="KW-0411">Iron-sulfur</keyword>
<dbReference type="InterPro" id="IPR017900">
    <property type="entry name" value="4Fe4S_Fe_S_CS"/>
</dbReference>
<gene>
    <name evidence="7" type="ORF">DealDRAFT_2725</name>
</gene>
<dbReference type="eggNOG" id="COG2006">
    <property type="taxonomic scope" value="Bacteria"/>
</dbReference>
<proteinExistence type="predicted"/>
<dbReference type="InterPro" id="IPR017896">
    <property type="entry name" value="4Fe4S_Fe-S-bd"/>
</dbReference>
<accession>C0GJS2</accession>
<dbReference type="eggNOG" id="COG1143">
    <property type="taxonomic scope" value="Bacteria"/>
</dbReference>
<evidence type="ECO:0000256" key="4">
    <source>
        <dbReference type="ARBA" id="ARBA00023004"/>
    </source>
</evidence>
<evidence type="ECO:0000313" key="8">
    <source>
        <dbReference type="Proteomes" id="UP000006443"/>
    </source>
</evidence>
<feature type="domain" description="4Fe-4S ferredoxin-type" evidence="6">
    <location>
        <begin position="336"/>
        <end position="363"/>
    </location>
</feature>
<comment type="function">
    <text evidence="1">Ferredoxins are iron-sulfur proteins that transfer electrons in a wide variety of metabolic reactions.</text>
</comment>
<evidence type="ECO:0000256" key="1">
    <source>
        <dbReference type="ARBA" id="ARBA00003532"/>
    </source>
</evidence>
<dbReference type="SUPFAM" id="SSF54862">
    <property type="entry name" value="4Fe-4S ferredoxins"/>
    <property type="match status" value="1"/>
</dbReference>
<dbReference type="GO" id="GO:0046872">
    <property type="term" value="F:metal ion binding"/>
    <property type="evidence" value="ECO:0007669"/>
    <property type="project" value="UniProtKB-KW"/>
</dbReference>
<dbReference type="AlphaFoldDB" id="C0GJS2"/>
<evidence type="ECO:0000256" key="2">
    <source>
        <dbReference type="ARBA" id="ARBA00022485"/>
    </source>
</evidence>
<dbReference type="PROSITE" id="PS00198">
    <property type="entry name" value="4FE4S_FER_1"/>
    <property type="match status" value="2"/>
</dbReference>
<dbReference type="RefSeq" id="WP_008518418.1">
    <property type="nucleotide sequence ID" value="NZ_ACJM01000018.1"/>
</dbReference>
<dbReference type="EMBL" id="ACJM01000018">
    <property type="protein sequence ID" value="EEG76380.1"/>
    <property type="molecule type" value="Genomic_DNA"/>
</dbReference>
<dbReference type="GO" id="GO:0051539">
    <property type="term" value="F:4 iron, 4 sulfur cluster binding"/>
    <property type="evidence" value="ECO:0007669"/>
    <property type="project" value="UniProtKB-KW"/>
</dbReference>
<dbReference type="STRING" id="555088.DealDRAFT_2725"/>
<dbReference type="InterPro" id="IPR007160">
    <property type="entry name" value="DUF362"/>
</dbReference>
<dbReference type="Pfam" id="PF04015">
    <property type="entry name" value="DUF362"/>
    <property type="match status" value="1"/>
</dbReference>
<dbReference type="Proteomes" id="UP000006443">
    <property type="component" value="Unassembled WGS sequence"/>
</dbReference>
<sequence length="370" mass="39996">MDNRVFVFQLDDYEPAALYEAMGTLWRHLQLEEEFSDKKVLVKPNLLVGAPPQNAVCTHPEVVRSVLQNLSAKQVQVGDSPGFGSTGSVARTAGIHQVCSEENVELTDFCDPQRIQAPQTAKTNSVPLSSAVVGSDEVINIAKLKTHGLTRYTGAVKNLFGCLPGKLKGQMHLRMEEIDRFSDYLLDVYLAVNPAVSIVDGILAMEGSGPRTGDPRKAGVLLAGKDAVAVDTVACHIIGLDPATVPTLQAARRRGIGCSMLEQIEVIGASLDDVRISDFKTVSGSHSALKNLSPFLKRLLRNQLTAHPKVKVDSCISCKICQHACPAGAITMEEAAQIEEGACIRCYCCQEMCPEGAIELKYRGLGRLLR</sequence>
<comment type="caution">
    <text evidence="7">The sequence shown here is derived from an EMBL/GenBank/DDBJ whole genome shotgun (WGS) entry which is preliminary data.</text>
</comment>
<reference evidence="7 8" key="1">
    <citation type="submission" date="2009-02" db="EMBL/GenBank/DDBJ databases">
        <title>Sequencing of the draft genome and assembly of Dethiobacter alkaliphilus AHT 1.</title>
        <authorList>
            <consortium name="US DOE Joint Genome Institute (JGI-PGF)"/>
            <person name="Lucas S."/>
            <person name="Copeland A."/>
            <person name="Lapidus A."/>
            <person name="Glavina del Rio T."/>
            <person name="Dalin E."/>
            <person name="Tice H."/>
            <person name="Bruce D."/>
            <person name="Goodwin L."/>
            <person name="Pitluck S."/>
            <person name="Larimer F."/>
            <person name="Land M.L."/>
            <person name="Hauser L."/>
            <person name="Muyzer G."/>
        </authorList>
    </citation>
    <scope>NUCLEOTIDE SEQUENCE [LARGE SCALE GENOMIC DNA]</scope>
    <source>
        <strain evidence="7 8">AHT 1</strain>
    </source>
</reference>
<keyword evidence="3" id="KW-0479">Metal-binding</keyword>
<dbReference type="PROSITE" id="PS51379">
    <property type="entry name" value="4FE4S_FER_2"/>
    <property type="match status" value="2"/>
</dbReference>
<dbReference type="InterPro" id="IPR050157">
    <property type="entry name" value="PSI_iron-sulfur_center"/>
</dbReference>
<evidence type="ECO:0000259" key="6">
    <source>
        <dbReference type="PROSITE" id="PS51379"/>
    </source>
</evidence>
<dbReference type="PANTHER" id="PTHR24960:SF76">
    <property type="entry name" value="4FE-4S FERREDOXIN-TYPE DOMAIN-CONTAINING PROTEIN"/>
    <property type="match status" value="1"/>
</dbReference>
<dbReference type="PANTHER" id="PTHR24960">
    <property type="entry name" value="PHOTOSYSTEM I IRON-SULFUR CENTER-RELATED"/>
    <property type="match status" value="1"/>
</dbReference>
<protein>
    <recommendedName>
        <fullName evidence="6">4Fe-4S ferredoxin-type domain-containing protein</fullName>
    </recommendedName>
</protein>
<feature type="domain" description="4Fe-4S ferredoxin-type" evidence="6">
    <location>
        <begin position="306"/>
        <end position="335"/>
    </location>
</feature>
<keyword evidence="2" id="KW-0004">4Fe-4S</keyword>
<dbReference type="OrthoDB" id="9807879at2"/>
<dbReference type="Gene3D" id="3.30.70.20">
    <property type="match status" value="1"/>
</dbReference>
<name>C0GJS2_DETAL</name>
<dbReference type="Pfam" id="PF12838">
    <property type="entry name" value="Fer4_7"/>
    <property type="match status" value="1"/>
</dbReference>
<organism evidence="7 8">
    <name type="scientific">Dethiobacter alkaliphilus AHT 1</name>
    <dbReference type="NCBI Taxonomy" id="555088"/>
    <lineage>
        <taxon>Bacteria</taxon>
        <taxon>Bacillati</taxon>
        <taxon>Bacillota</taxon>
        <taxon>Dethiobacteria</taxon>
        <taxon>Dethiobacterales</taxon>
        <taxon>Dethiobacteraceae</taxon>
        <taxon>Dethiobacter</taxon>
    </lineage>
</organism>
<evidence type="ECO:0000256" key="5">
    <source>
        <dbReference type="ARBA" id="ARBA00023014"/>
    </source>
</evidence>
<keyword evidence="4" id="KW-0408">Iron</keyword>
<evidence type="ECO:0000256" key="3">
    <source>
        <dbReference type="ARBA" id="ARBA00022723"/>
    </source>
</evidence>